<keyword evidence="1 3" id="KW-0807">Transducer</keyword>
<evidence type="ECO:0000256" key="2">
    <source>
        <dbReference type="ARBA" id="ARBA00029447"/>
    </source>
</evidence>
<dbReference type="InterPro" id="IPR004090">
    <property type="entry name" value="Chemotax_Me-accpt_rcpt"/>
</dbReference>
<dbReference type="SMART" id="SM00283">
    <property type="entry name" value="MA"/>
    <property type="match status" value="1"/>
</dbReference>
<evidence type="ECO:0000256" key="4">
    <source>
        <dbReference type="SAM" id="Phobius"/>
    </source>
</evidence>
<dbReference type="PROSITE" id="PS50111">
    <property type="entry name" value="CHEMOTAXIS_TRANSDUC_2"/>
    <property type="match status" value="1"/>
</dbReference>
<dbReference type="GO" id="GO:0016020">
    <property type="term" value="C:membrane"/>
    <property type="evidence" value="ECO:0007669"/>
    <property type="project" value="InterPro"/>
</dbReference>
<organism evidence="6 7">
    <name type="scientific">Candidatus Lambdaproteobacteria bacterium RIFOXYD2_FULL_56_26</name>
    <dbReference type="NCBI Taxonomy" id="1817773"/>
    <lineage>
        <taxon>Bacteria</taxon>
        <taxon>Pseudomonadati</taxon>
        <taxon>Pseudomonadota</taxon>
        <taxon>Candidatus Lambdaproteobacteria</taxon>
    </lineage>
</organism>
<dbReference type="SUPFAM" id="SSF58104">
    <property type="entry name" value="Methyl-accepting chemotaxis protein (MCP) signaling domain"/>
    <property type="match status" value="1"/>
</dbReference>
<evidence type="ECO:0000256" key="1">
    <source>
        <dbReference type="ARBA" id="ARBA00023224"/>
    </source>
</evidence>
<dbReference type="PANTHER" id="PTHR32089">
    <property type="entry name" value="METHYL-ACCEPTING CHEMOTAXIS PROTEIN MCPB"/>
    <property type="match status" value="1"/>
</dbReference>
<feature type="transmembrane region" description="Helical" evidence="4">
    <location>
        <begin position="21"/>
        <end position="41"/>
    </location>
</feature>
<name>A0A1F6GQC6_9PROT</name>
<evidence type="ECO:0000256" key="3">
    <source>
        <dbReference type="PROSITE-ProRule" id="PRU00284"/>
    </source>
</evidence>
<evidence type="ECO:0000313" key="6">
    <source>
        <dbReference type="EMBL" id="OGH00313.1"/>
    </source>
</evidence>
<dbReference type="PRINTS" id="PR00260">
    <property type="entry name" value="CHEMTRNSDUCR"/>
</dbReference>
<accession>A0A1F6GQC6</accession>
<gene>
    <name evidence="6" type="ORF">A2557_09585</name>
</gene>
<sequence length="406" mass="45081">MMKLQQPKYQKQIPLGQKSESVDFFLPPLLVGLFGGISWFWSEGPGLKAFLFGGPLVAFGVAAGWWAWSHHQSRVQQIGNAQQVQMKRLHQECSALPLLCADVIPIWSRQVETARKQTETAIAELAQRFASLVERLYATIAASRQASFGGENKRAVEFFTHSEEVLQGVVDSLRATQLERIKMLNEVLRLSEHTEQLKQMTKEVGVIARQTNLLAFNASIEAAKAGIAGRGFAVVAESVRALSNHAADTGKDMVQTIDYISESISKTVGSAQQETSQDARILKYSEEQIEGVMSTFNQIVMDLTDSAETMQKQAEGICQEIESMLVELQFQDRTSQILGQVRDNIGELATALRAQITAYKSGEPVEPLDAKAWLEKMTQSYATFEQHVAHFGKLSQHPTDQGITFF</sequence>
<reference evidence="6 7" key="1">
    <citation type="journal article" date="2016" name="Nat. Commun.">
        <title>Thousands of microbial genomes shed light on interconnected biogeochemical processes in an aquifer system.</title>
        <authorList>
            <person name="Anantharaman K."/>
            <person name="Brown C.T."/>
            <person name="Hug L.A."/>
            <person name="Sharon I."/>
            <person name="Castelle C.J."/>
            <person name="Probst A.J."/>
            <person name="Thomas B.C."/>
            <person name="Singh A."/>
            <person name="Wilkins M.J."/>
            <person name="Karaoz U."/>
            <person name="Brodie E.L."/>
            <person name="Williams K.H."/>
            <person name="Hubbard S.S."/>
            <person name="Banfield J.F."/>
        </authorList>
    </citation>
    <scope>NUCLEOTIDE SEQUENCE [LARGE SCALE GENOMIC DNA]</scope>
</reference>
<comment type="similarity">
    <text evidence="2">Belongs to the methyl-accepting chemotaxis (MCP) protein family.</text>
</comment>
<dbReference type="Proteomes" id="UP000177583">
    <property type="component" value="Unassembled WGS sequence"/>
</dbReference>
<keyword evidence="4" id="KW-0472">Membrane</keyword>
<dbReference type="Gene3D" id="1.10.287.950">
    <property type="entry name" value="Methyl-accepting chemotaxis protein"/>
    <property type="match status" value="1"/>
</dbReference>
<dbReference type="EMBL" id="MFNF01000047">
    <property type="protein sequence ID" value="OGH00313.1"/>
    <property type="molecule type" value="Genomic_DNA"/>
</dbReference>
<dbReference type="PANTHER" id="PTHR32089:SF112">
    <property type="entry name" value="LYSOZYME-LIKE PROTEIN-RELATED"/>
    <property type="match status" value="1"/>
</dbReference>
<evidence type="ECO:0000313" key="7">
    <source>
        <dbReference type="Proteomes" id="UP000177583"/>
    </source>
</evidence>
<comment type="caution">
    <text evidence="6">The sequence shown here is derived from an EMBL/GenBank/DDBJ whole genome shotgun (WGS) entry which is preliminary data.</text>
</comment>
<dbReference type="Pfam" id="PF00015">
    <property type="entry name" value="MCPsignal"/>
    <property type="match status" value="1"/>
</dbReference>
<dbReference type="AlphaFoldDB" id="A0A1F6GQC6"/>
<protein>
    <recommendedName>
        <fullName evidence="5">Methyl-accepting transducer domain-containing protein</fullName>
    </recommendedName>
</protein>
<proteinExistence type="inferred from homology"/>
<keyword evidence="4" id="KW-0812">Transmembrane</keyword>
<keyword evidence="4" id="KW-1133">Transmembrane helix</keyword>
<feature type="domain" description="Methyl-accepting transducer" evidence="5">
    <location>
        <begin position="108"/>
        <end position="329"/>
    </location>
</feature>
<dbReference type="GO" id="GO:0006935">
    <property type="term" value="P:chemotaxis"/>
    <property type="evidence" value="ECO:0007669"/>
    <property type="project" value="InterPro"/>
</dbReference>
<evidence type="ECO:0000259" key="5">
    <source>
        <dbReference type="PROSITE" id="PS50111"/>
    </source>
</evidence>
<dbReference type="GO" id="GO:0004888">
    <property type="term" value="F:transmembrane signaling receptor activity"/>
    <property type="evidence" value="ECO:0007669"/>
    <property type="project" value="InterPro"/>
</dbReference>
<feature type="transmembrane region" description="Helical" evidence="4">
    <location>
        <begin position="47"/>
        <end position="68"/>
    </location>
</feature>
<dbReference type="GO" id="GO:0007165">
    <property type="term" value="P:signal transduction"/>
    <property type="evidence" value="ECO:0007669"/>
    <property type="project" value="UniProtKB-KW"/>
</dbReference>
<dbReference type="InterPro" id="IPR004089">
    <property type="entry name" value="MCPsignal_dom"/>
</dbReference>